<dbReference type="OrthoDB" id="7871639at2"/>
<proteinExistence type="predicted"/>
<dbReference type="PROSITE" id="PS51257">
    <property type="entry name" value="PROKAR_LIPOPROTEIN"/>
    <property type="match status" value="1"/>
</dbReference>
<evidence type="ECO:0000313" key="2">
    <source>
        <dbReference type="Proteomes" id="UP000198634"/>
    </source>
</evidence>
<organism evidence="1 2">
    <name type="scientific">Thalassovita taeanensis</name>
    <dbReference type="NCBI Taxonomy" id="657014"/>
    <lineage>
        <taxon>Bacteria</taxon>
        <taxon>Pseudomonadati</taxon>
        <taxon>Pseudomonadota</taxon>
        <taxon>Alphaproteobacteria</taxon>
        <taxon>Rhodobacterales</taxon>
        <taxon>Roseobacteraceae</taxon>
        <taxon>Thalassovita</taxon>
    </lineage>
</organism>
<gene>
    <name evidence="1" type="ORF">SAMN04488092_106139</name>
</gene>
<dbReference type="Proteomes" id="UP000198634">
    <property type="component" value="Unassembled WGS sequence"/>
</dbReference>
<evidence type="ECO:0008006" key="3">
    <source>
        <dbReference type="Google" id="ProtNLM"/>
    </source>
</evidence>
<dbReference type="RefSeq" id="WP_090269838.1">
    <property type="nucleotide sequence ID" value="NZ_FOEP01000006.1"/>
</dbReference>
<name>A0A1H9FLS5_9RHOB</name>
<reference evidence="1 2" key="1">
    <citation type="submission" date="2016-10" db="EMBL/GenBank/DDBJ databases">
        <authorList>
            <person name="de Groot N.N."/>
        </authorList>
    </citation>
    <scope>NUCLEOTIDE SEQUENCE [LARGE SCALE GENOMIC DNA]</scope>
    <source>
        <strain evidence="1 2">DSM 22007</strain>
    </source>
</reference>
<dbReference type="EMBL" id="FOEP01000006">
    <property type="protein sequence ID" value="SEQ38871.1"/>
    <property type="molecule type" value="Genomic_DNA"/>
</dbReference>
<accession>A0A1H9FLS5</accession>
<sequence length="151" mass="15817">MNKIVIAVLALSVVSGCEQLPILKDKPWQRKTAPTTQVAAQPEAEVVVPTPEVAPPTPDVVTAPPPVSSGFLGKTVASLGDPAKDGFWIETPLAMTAGKGRVRYPKSGREVKVDLIPITGPATGGSRLSLAVMRLLDAPLTALPEVEVYSD</sequence>
<protein>
    <recommendedName>
        <fullName evidence="3">D-galactarate dehydratase</fullName>
    </recommendedName>
</protein>
<dbReference type="AlphaFoldDB" id="A0A1H9FLS5"/>
<evidence type="ECO:0000313" key="1">
    <source>
        <dbReference type="EMBL" id="SEQ38871.1"/>
    </source>
</evidence>
<dbReference type="STRING" id="657014.SAMN04488092_106139"/>
<keyword evidence="2" id="KW-1185">Reference proteome</keyword>